<dbReference type="AlphaFoldDB" id="A0A5A8C7A2"/>
<dbReference type="InterPro" id="IPR029063">
    <property type="entry name" value="SAM-dependent_MTases_sf"/>
</dbReference>
<organism evidence="5 6">
    <name type="scientific">Cafeteria roenbergensis</name>
    <name type="common">Marine flagellate</name>
    <dbReference type="NCBI Taxonomy" id="33653"/>
    <lineage>
        <taxon>Eukaryota</taxon>
        <taxon>Sar</taxon>
        <taxon>Stramenopiles</taxon>
        <taxon>Bigyra</taxon>
        <taxon>Opalozoa</taxon>
        <taxon>Bicosoecida</taxon>
        <taxon>Cafeteriaceae</taxon>
        <taxon>Cafeteria</taxon>
    </lineage>
</organism>
<evidence type="ECO:0000313" key="5">
    <source>
        <dbReference type="EMBL" id="KAA0148952.1"/>
    </source>
</evidence>
<keyword evidence="1" id="KW-0489">Methyltransferase</keyword>
<dbReference type="PANTHER" id="PTHR22807">
    <property type="entry name" value="NOP2 YEAST -RELATED NOL1/NOP2/FMU SUN DOMAIN-CONTAINING"/>
    <property type="match status" value="1"/>
</dbReference>
<reference evidence="6 7" key="1">
    <citation type="submission" date="2019-07" db="EMBL/GenBank/DDBJ databases">
        <title>Genomes of Cafeteria roenbergensis.</title>
        <authorList>
            <person name="Fischer M.G."/>
            <person name="Hackl T."/>
            <person name="Roman M."/>
        </authorList>
    </citation>
    <scope>NUCLEOTIDE SEQUENCE [LARGE SCALE GENOMIC DNA]</scope>
    <source>
        <strain evidence="4 7">Cflag</strain>
        <strain evidence="5 6">RCC970-E3</strain>
    </source>
</reference>
<keyword evidence="1" id="KW-0694">RNA-binding</keyword>
<dbReference type="PROSITE" id="PS51686">
    <property type="entry name" value="SAM_MT_RSMB_NOP"/>
    <property type="match status" value="1"/>
</dbReference>
<proteinExistence type="inferred from homology"/>
<comment type="similarity">
    <text evidence="1">Belongs to the class I-like SAM-binding methyltransferase superfamily. RsmB/NOP family.</text>
</comment>
<feature type="active site" description="Nucleophile" evidence="1">
    <location>
        <position position="154"/>
    </location>
</feature>
<feature type="domain" description="SAM-dependent MTase RsmB/NOP-type" evidence="3">
    <location>
        <begin position="1"/>
        <end position="226"/>
    </location>
</feature>
<comment type="caution">
    <text evidence="1">Lacks conserved residue(s) required for the propagation of feature annotation.</text>
</comment>
<dbReference type="EMBL" id="VLTL01000253">
    <property type="protein sequence ID" value="KAA0148952.1"/>
    <property type="molecule type" value="Genomic_DNA"/>
</dbReference>
<keyword evidence="1" id="KW-0808">Transferase</keyword>
<dbReference type="InterPro" id="IPR001678">
    <property type="entry name" value="MeTrfase_RsmB-F_NOP2_dom"/>
</dbReference>
<protein>
    <recommendedName>
        <fullName evidence="3">SAM-dependent MTase RsmB/NOP-type domain-containing protein</fullName>
    </recommendedName>
</protein>
<feature type="binding site" evidence="1">
    <location>
        <position position="24"/>
    </location>
    <ligand>
        <name>S-adenosyl-L-methionine</name>
        <dbReference type="ChEBI" id="CHEBI:59789"/>
    </ligand>
</feature>
<dbReference type="Gene3D" id="3.40.50.150">
    <property type="entry name" value="Vaccinia Virus protein VP39"/>
    <property type="match status" value="1"/>
</dbReference>
<name>A0A5A8C7A2_CAFRO</name>
<dbReference type="Proteomes" id="UP000324907">
    <property type="component" value="Unassembled WGS sequence"/>
</dbReference>
<evidence type="ECO:0000313" key="6">
    <source>
        <dbReference type="Proteomes" id="UP000324907"/>
    </source>
</evidence>
<gene>
    <name evidence="5" type="ORF">FNF28_07397</name>
    <name evidence="4" type="ORF">FNF31_07633</name>
</gene>
<keyword evidence="1" id="KW-0949">S-adenosyl-L-methionine</keyword>
<dbReference type="GO" id="GO:0003723">
    <property type="term" value="F:RNA binding"/>
    <property type="evidence" value="ECO:0007669"/>
    <property type="project" value="UniProtKB-UniRule"/>
</dbReference>
<dbReference type="GO" id="GO:0008173">
    <property type="term" value="F:RNA methyltransferase activity"/>
    <property type="evidence" value="ECO:0007669"/>
    <property type="project" value="InterPro"/>
</dbReference>
<accession>A0A5A8C7A2</accession>
<dbReference type="PRINTS" id="PR02008">
    <property type="entry name" value="RCMTFAMILY"/>
</dbReference>
<feature type="binding site" evidence="1">
    <location>
        <position position="79"/>
    </location>
    <ligand>
        <name>S-adenosyl-L-methionine</name>
        <dbReference type="ChEBI" id="CHEBI:59789"/>
    </ligand>
</feature>
<feature type="binding site" evidence="1">
    <location>
        <position position="51"/>
    </location>
    <ligand>
        <name>S-adenosyl-L-methionine</name>
        <dbReference type="ChEBI" id="CHEBI:59789"/>
    </ligand>
</feature>
<dbReference type="Proteomes" id="UP000325113">
    <property type="component" value="Unassembled WGS sequence"/>
</dbReference>
<evidence type="ECO:0000256" key="1">
    <source>
        <dbReference type="PROSITE-ProRule" id="PRU01023"/>
    </source>
</evidence>
<sequence>MEALGCSPVVRVVRGDFLGLVPTDPTAEASSAGDGAAASAAAASVKQRRADRRRQFSAPRGKPTPVQCAGGRVDAVLLDPSCSGSGMAARRFELSGGAGSAAKRARTSAGAAEDAPRPPASAAERVGKLSAFQRAALLHALSLPGCRRVAYSTCSVWGDEDEGVVASAMANPAVAGKWKLIKALPDWPTRGMAWPGLAPSEADCLVRADPASDRTQGFFVALFERVPGSGEDIAQE</sequence>
<evidence type="ECO:0000313" key="4">
    <source>
        <dbReference type="EMBL" id="KAA0147207.1"/>
    </source>
</evidence>
<evidence type="ECO:0000313" key="7">
    <source>
        <dbReference type="Proteomes" id="UP000325113"/>
    </source>
</evidence>
<feature type="region of interest" description="Disordered" evidence="2">
    <location>
        <begin position="40"/>
        <end position="66"/>
    </location>
</feature>
<evidence type="ECO:0000256" key="2">
    <source>
        <dbReference type="SAM" id="MobiDB-lite"/>
    </source>
</evidence>
<comment type="caution">
    <text evidence="5">The sequence shown here is derived from an EMBL/GenBank/DDBJ whole genome shotgun (WGS) entry which is preliminary data.</text>
</comment>
<dbReference type="PANTHER" id="PTHR22807:SF4">
    <property type="entry name" value="28S RRNA (CYTOSINE-C(5))-METHYLTRANSFERASE"/>
    <property type="match status" value="1"/>
</dbReference>
<evidence type="ECO:0000259" key="3">
    <source>
        <dbReference type="PROSITE" id="PS51686"/>
    </source>
</evidence>
<dbReference type="SUPFAM" id="SSF53335">
    <property type="entry name" value="S-adenosyl-L-methionine-dependent methyltransferases"/>
    <property type="match status" value="1"/>
</dbReference>
<dbReference type="InterPro" id="IPR023267">
    <property type="entry name" value="RCMT"/>
</dbReference>
<dbReference type="GO" id="GO:0005730">
    <property type="term" value="C:nucleolus"/>
    <property type="evidence" value="ECO:0007669"/>
    <property type="project" value="TreeGrafter"/>
</dbReference>
<dbReference type="GO" id="GO:0070475">
    <property type="term" value="P:rRNA base methylation"/>
    <property type="evidence" value="ECO:0007669"/>
    <property type="project" value="TreeGrafter"/>
</dbReference>
<dbReference type="EMBL" id="VLTM01000169">
    <property type="protein sequence ID" value="KAA0147207.1"/>
    <property type="molecule type" value="Genomic_DNA"/>
</dbReference>